<feature type="chain" id="PRO_5022197596" description="PEP-CTERM protein-sorting domain-containing protein" evidence="1">
    <location>
        <begin position="21"/>
        <end position="243"/>
    </location>
</feature>
<feature type="signal peptide" evidence="1">
    <location>
        <begin position="1"/>
        <end position="20"/>
    </location>
</feature>
<evidence type="ECO:0000313" key="2">
    <source>
        <dbReference type="EMBL" id="QDU33123.1"/>
    </source>
</evidence>
<keyword evidence="1" id="KW-0732">Signal</keyword>
<accession>A0A517YSB6</accession>
<proteinExistence type="predicted"/>
<dbReference type="RefSeq" id="WP_145075741.1">
    <property type="nucleotide sequence ID" value="NZ_CP036425.1"/>
</dbReference>
<keyword evidence="3" id="KW-1185">Reference proteome</keyword>
<dbReference type="Proteomes" id="UP000317369">
    <property type="component" value="Chromosome"/>
</dbReference>
<reference evidence="2 3" key="1">
    <citation type="submission" date="2019-02" db="EMBL/GenBank/DDBJ databases">
        <title>Deep-cultivation of Planctomycetes and their phenomic and genomic characterization uncovers novel biology.</title>
        <authorList>
            <person name="Wiegand S."/>
            <person name="Jogler M."/>
            <person name="Boedeker C."/>
            <person name="Pinto D."/>
            <person name="Vollmers J."/>
            <person name="Rivas-Marin E."/>
            <person name="Kohn T."/>
            <person name="Peeters S.H."/>
            <person name="Heuer A."/>
            <person name="Rast P."/>
            <person name="Oberbeckmann S."/>
            <person name="Bunk B."/>
            <person name="Jeske O."/>
            <person name="Meyerdierks A."/>
            <person name="Storesund J.E."/>
            <person name="Kallscheuer N."/>
            <person name="Luecker S."/>
            <person name="Lage O.M."/>
            <person name="Pohl T."/>
            <person name="Merkel B.J."/>
            <person name="Hornburger P."/>
            <person name="Mueller R.-W."/>
            <person name="Bruemmer F."/>
            <person name="Labrenz M."/>
            <person name="Spormann A.M."/>
            <person name="Op den Camp H."/>
            <person name="Overmann J."/>
            <person name="Amann R."/>
            <person name="Jetten M.S.M."/>
            <person name="Mascher T."/>
            <person name="Medema M.H."/>
            <person name="Devos D.P."/>
            <person name="Kaster A.-K."/>
            <person name="Ovreas L."/>
            <person name="Rohde M."/>
            <person name="Galperin M.Y."/>
            <person name="Jogler C."/>
        </authorList>
    </citation>
    <scope>NUCLEOTIDE SEQUENCE [LARGE SCALE GENOMIC DNA]</scope>
    <source>
        <strain evidence="2 3">KS4</strain>
    </source>
</reference>
<dbReference type="AlphaFoldDB" id="A0A517YSB6"/>
<evidence type="ECO:0000256" key="1">
    <source>
        <dbReference type="SAM" id="SignalP"/>
    </source>
</evidence>
<gene>
    <name evidence="2" type="ORF">KS4_11650</name>
</gene>
<evidence type="ECO:0000313" key="3">
    <source>
        <dbReference type="Proteomes" id="UP000317369"/>
    </source>
</evidence>
<sequence length="243" mass="25858" precursor="true">MRSLFYSATIALGLTATASAATTEINVPLPTYTGTLSVTHTTDGPASNTWNASIPAGNNNIKQYLAWTPDGGPLASKTINDIARITYNTKDANVSDALDWYIQIYTAKQDDGGDFSWYRNRFTAEVGYISQANGSAVDNTWTHWDTSSTDANTKLIFQSTNNTFNAAGNDLAALKSSYGSESILALSINAGDTGAGWAYDGSISGLTVELTDGSAIQYNFVPEPASLSFLALGSLALLRRKHA</sequence>
<evidence type="ECO:0008006" key="4">
    <source>
        <dbReference type="Google" id="ProtNLM"/>
    </source>
</evidence>
<protein>
    <recommendedName>
        <fullName evidence="4">PEP-CTERM protein-sorting domain-containing protein</fullName>
    </recommendedName>
</protein>
<organism evidence="2 3">
    <name type="scientific">Poriferisphaera corsica</name>
    <dbReference type="NCBI Taxonomy" id="2528020"/>
    <lineage>
        <taxon>Bacteria</taxon>
        <taxon>Pseudomonadati</taxon>
        <taxon>Planctomycetota</taxon>
        <taxon>Phycisphaerae</taxon>
        <taxon>Phycisphaerales</taxon>
        <taxon>Phycisphaeraceae</taxon>
        <taxon>Poriferisphaera</taxon>
    </lineage>
</organism>
<name>A0A517YSB6_9BACT</name>
<dbReference type="KEGG" id="pcor:KS4_11650"/>
<dbReference type="EMBL" id="CP036425">
    <property type="protein sequence ID" value="QDU33123.1"/>
    <property type="molecule type" value="Genomic_DNA"/>
</dbReference>